<dbReference type="AlphaFoldDB" id="A0A4U6SWX2"/>
<accession>A0A4U6SWX2</accession>
<feature type="compositionally biased region" description="Basic residues" evidence="1">
    <location>
        <begin position="42"/>
        <end position="51"/>
    </location>
</feature>
<feature type="region of interest" description="Disordered" evidence="1">
    <location>
        <begin position="37"/>
        <end position="67"/>
    </location>
</feature>
<feature type="compositionally biased region" description="Basic and acidic residues" evidence="1">
    <location>
        <begin position="52"/>
        <end position="65"/>
    </location>
</feature>
<proteinExistence type="predicted"/>
<organism evidence="2 3">
    <name type="scientific">Setaria viridis</name>
    <name type="common">Green bristlegrass</name>
    <name type="synonym">Setaria italica subsp. viridis</name>
    <dbReference type="NCBI Taxonomy" id="4556"/>
    <lineage>
        <taxon>Eukaryota</taxon>
        <taxon>Viridiplantae</taxon>
        <taxon>Streptophyta</taxon>
        <taxon>Embryophyta</taxon>
        <taxon>Tracheophyta</taxon>
        <taxon>Spermatophyta</taxon>
        <taxon>Magnoliopsida</taxon>
        <taxon>Liliopsida</taxon>
        <taxon>Poales</taxon>
        <taxon>Poaceae</taxon>
        <taxon>PACMAD clade</taxon>
        <taxon>Panicoideae</taxon>
        <taxon>Panicodae</taxon>
        <taxon>Paniceae</taxon>
        <taxon>Cenchrinae</taxon>
        <taxon>Setaria</taxon>
    </lineage>
</organism>
<keyword evidence="3" id="KW-1185">Reference proteome</keyword>
<dbReference type="Proteomes" id="UP000298652">
    <property type="component" value="Chromosome 9"/>
</dbReference>
<name>A0A4U6SWX2_SETVI</name>
<evidence type="ECO:0000313" key="3">
    <source>
        <dbReference type="Proteomes" id="UP000298652"/>
    </source>
</evidence>
<reference evidence="2" key="1">
    <citation type="submission" date="2019-03" db="EMBL/GenBank/DDBJ databases">
        <title>WGS assembly of Setaria viridis.</title>
        <authorList>
            <person name="Huang P."/>
            <person name="Jenkins J."/>
            <person name="Grimwood J."/>
            <person name="Barry K."/>
            <person name="Healey A."/>
            <person name="Mamidi S."/>
            <person name="Sreedasyam A."/>
            <person name="Shu S."/>
            <person name="Feldman M."/>
            <person name="Wu J."/>
            <person name="Yu Y."/>
            <person name="Chen C."/>
            <person name="Johnson J."/>
            <person name="Rokhsar D."/>
            <person name="Baxter I."/>
            <person name="Schmutz J."/>
            <person name="Brutnell T."/>
            <person name="Kellogg E."/>
        </authorList>
    </citation>
    <scope>NUCLEOTIDE SEQUENCE [LARGE SCALE GENOMIC DNA]</scope>
</reference>
<evidence type="ECO:0000256" key="1">
    <source>
        <dbReference type="SAM" id="MobiDB-lite"/>
    </source>
</evidence>
<feature type="region of interest" description="Disordered" evidence="1">
    <location>
        <begin position="130"/>
        <end position="165"/>
    </location>
</feature>
<dbReference type="Gramene" id="TKV91842">
    <property type="protein sequence ID" value="TKV91842"/>
    <property type="gene ID" value="SEVIR_9G123900v2"/>
</dbReference>
<gene>
    <name evidence="2" type="ORF">SEVIR_9G123900v2</name>
</gene>
<evidence type="ECO:0000313" key="2">
    <source>
        <dbReference type="EMBL" id="TKV91842.1"/>
    </source>
</evidence>
<sequence length="279" mass="30836">MISPVAVAARHDDDVQSWRLCPPGRMADSVILLMTPGTRTSRPCHRKRGARGRAERPPVPRDAGHEYPMANQGDLRPLEPVRSWLQCSARVLVAGHVEERGRLSACQSRGAFIARPLEGPQDPHPRPSICAQGGALQRGVGHSRPWDRGSGEAESRHRGVGIVRPRGPGSGEMEWDVLCLYWVGGNRNYRRWAWAFMTVALRGIRRSLIFPLTVSIVNSCLESERASTVAEMSACLRLSKHCWCCGVQINCVFFVEEVSGGPTDETIMLDEFSVISCQS</sequence>
<protein>
    <submittedName>
        <fullName evidence="2">Uncharacterized protein</fullName>
    </submittedName>
</protein>
<dbReference type="EMBL" id="CM016560">
    <property type="protein sequence ID" value="TKV91842.1"/>
    <property type="molecule type" value="Genomic_DNA"/>
</dbReference>
<feature type="compositionally biased region" description="Basic and acidic residues" evidence="1">
    <location>
        <begin position="144"/>
        <end position="157"/>
    </location>
</feature>